<comment type="subcellular location">
    <subcellularLocation>
        <location evidence="1">Cell outer membrane</location>
        <topology evidence="1">Multi-pass membrane protein</topology>
    </subcellularLocation>
</comment>
<keyword evidence="4" id="KW-0812">Transmembrane</keyword>
<dbReference type="Proteomes" id="UP000651668">
    <property type="component" value="Unassembled WGS sequence"/>
</dbReference>
<keyword evidence="3" id="KW-1134">Transmembrane beta strand</keyword>
<evidence type="ECO:0000259" key="10">
    <source>
        <dbReference type="Pfam" id="PF07715"/>
    </source>
</evidence>
<dbReference type="GO" id="GO:0044718">
    <property type="term" value="P:siderophore transmembrane transport"/>
    <property type="evidence" value="ECO:0007669"/>
    <property type="project" value="TreeGrafter"/>
</dbReference>
<dbReference type="InterPro" id="IPR036942">
    <property type="entry name" value="Beta-barrel_TonB_sf"/>
</dbReference>
<evidence type="ECO:0000256" key="3">
    <source>
        <dbReference type="ARBA" id="ARBA00022452"/>
    </source>
</evidence>
<gene>
    <name evidence="11" type="ORF">GCM10011387_16420</name>
</gene>
<dbReference type="EMBL" id="BMIL01000005">
    <property type="protein sequence ID" value="GGC63511.1"/>
    <property type="molecule type" value="Genomic_DNA"/>
</dbReference>
<dbReference type="PANTHER" id="PTHR30069">
    <property type="entry name" value="TONB-DEPENDENT OUTER MEMBRANE RECEPTOR"/>
    <property type="match status" value="1"/>
</dbReference>
<organism evidence="11 12">
    <name type="scientific">Pedobacter quisquiliarum</name>
    <dbReference type="NCBI Taxonomy" id="1834438"/>
    <lineage>
        <taxon>Bacteria</taxon>
        <taxon>Pseudomonadati</taxon>
        <taxon>Bacteroidota</taxon>
        <taxon>Sphingobacteriia</taxon>
        <taxon>Sphingobacteriales</taxon>
        <taxon>Sphingobacteriaceae</taxon>
        <taxon>Pedobacter</taxon>
    </lineage>
</organism>
<dbReference type="InterPro" id="IPR039426">
    <property type="entry name" value="TonB-dep_rcpt-like"/>
</dbReference>
<dbReference type="Gene3D" id="2.40.170.20">
    <property type="entry name" value="TonB-dependent receptor, beta-barrel domain"/>
    <property type="match status" value="1"/>
</dbReference>
<evidence type="ECO:0000256" key="2">
    <source>
        <dbReference type="ARBA" id="ARBA00022448"/>
    </source>
</evidence>
<feature type="domain" description="TonB-dependent receptor-like beta-barrel" evidence="9">
    <location>
        <begin position="346"/>
        <end position="774"/>
    </location>
</feature>
<evidence type="ECO:0000256" key="6">
    <source>
        <dbReference type="ARBA" id="ARBA00023136"/>
    </source>
</evidence>
<reference evidence="11" key="2">
    <citation type="submission" date="2020-09" db="EMBL/GenBank/DDBJ databases">
        <authorList>
            <person name="Sun Q."/>
            <person name="Zhou Y."/>
        </authorList>
    </citation>
    <scope>NUCLEOTIDE SEQUENCE</scope>
    <source>
        <strain evidence="11">CGMCC 1.15343</strain>
    </source>
</reference>
<keyword evidence="12" id="KW-1185">Reference proteome</keyword>
<comment type="caution">
    <text evidence="11">The sequence shown here is derived from an EMBL/GenBank/DDBJ whole genome shotgun (WGS) entry which is preliminary data.</text>
</comment>
<dbReference type="SUPFAM" id="SSF56935">
    <property type="entry name" value="Porins"/>
    <property type="match status" value="1"/>
</dbReference>
<name>A0A916XDC6_9SPHI</name>
<evidence type="ECO:0008006" key="13">
    <source>
        <dbReference type="Google" id="ProtNLM"/>
    </source>
</evidence>
<comment type="similarity">
    <text evidence="8">Belongs to the TonB-dependent receptor family.</text>
</comment>
<dbReference type="PANTHER" id="PTHR30069:SF40">
    <property type="entry name" value="TONB-DEPENDENT RECEPTOR NMB0964-RELATED"/>
    <property type="match status" value="1"/>
</dbReference>
<dbReference type="GO" id="GO:0009279">
    <property type="term" value="C:cell outer membrane"/>
    <property type="evidence" value="ECO:0007669"/>
    <property type="project" value="UniProtKB-SubCell"/>
</dbReference>
<protein>
    <recommendedName>
        <fullName evidence="13">Iron complex outermembrane recepter protein</fullName>
    </recommendedName>
</protein>
<keyword evidence="2" id="KW-0813">Transport</keyword>
<reference evidence="11" key="1">
    <citation type="journal article" date="2014" name="Int. J. Syst. Evol. Microbiol.">
        <title>Complete genome sequence of Corynebacterium casei LMG S-19264T (=DSM 44701T), isolated from a smear-ripened cheese.</title>
        <authorList>
            <consortium name="US DOE Joint Genome Institute (JGI-PGF)"/>
            <person name="Walter F."/>
            <person name="Albersmeier A."/>
            <person name="Kalinowski J."/>
            <person name="Ruckert C."/>
        </authorList>
    </citation>
    <scope>NUCLEOTIDE SEQUENCE</scope>
    <source>
        <strain evidence="11">CGMCC 1.15343</strain>
    </source>
</reference>
<accession>A0A916XDC6</accession>
<feature type="domain" description="TonB-dependent receptor plug" evidence="10">
    <location>
        <begin position="66"/>
        <end position="162"/>
    </location>
</feature>
<keyword evidence="7" id="KW-0998">Cell outer membrane</keyword>
<evidence type="ECO:0000256" key="8">
    <source>
        <dbReference type="RuleBase" id="RU003357"/>
    </source>
</evidence>
<dbReference type="InterPro" id="IPR000531">
    <property type="entry name" value="Beta-barrel_TonB"/>
</dbReference>
<dbReference type="Pfam" id="PF07715">
    <property type="entry name" value="Plug"/>
    <property type="match status" value="1"/>
</dbReference>
<evidence type="ECO:0000256" key="7">
    <source>
        <dbReference type="ARBA" id="ARBA00023237"/>
    </source>
</evidence>
<evidence type="ECO:0000256" key="1">
    <source>
        <dbReference type="ARBA" id="ARBA00004571"/>
    </source>
</evidence>
<dbReference type="GO" id="GO:0015344">
    <property type="term" value="F:siderophore uptake transmembrane transporter activity"/>
    <property type="evidence" value="ECO:0007669"/>
    <property type="project" value="TreeGrafter"/>
</dbReference>
<dbReference type="Gene3D" id="2.170.130.10">
    <property type="entry name" value="TonB-dependent receptor, plug domain"/>
    <property type="match status" value="1"/>
</dbReference>
<evidence type="ECO:0000313" key="11">
    <source>
        <dbReference type="EMBL" id="GGC63511.1"/>
    </source>
</evidence>
<sequence>MYQVQTFHFKRSIENYAGKLFLIVILLSSLSVYAQESQYRDSLKTVDLQEVNIQGSNAPSGSGKHTISRKQLQVVQAGTLGETLSHVPGVQNSYFGPNSGTPVIRSLSGNRVKVLSNGLSISDLAGVSPNLNLIVDMDNTLGIDIHKSDASILFGGRAIGGAVNIKDNTVPKRKTSRALDGFVTAAGGTNSGFRQAVDLNGNTGKHWVWHFGAMNRFNKDLRIPGNTKAPIAFDPGIDPLTQTMAQVNVETQTIRNLTLYPYLSQFVIENLNNPEWALSEADIYTFQENSVIGGVVVPNPGNLLYIPGQPAGTPLSTKIVKGIHDYAPVVRGIMPNSHSNSYALNLGTSYIGDSFSAGLGYKRSYGYYGIPGFALRKLPGHTHTHDDGYTHEVGGSTGYLPINTRSASNSILLESQYRASKSSIESIRMNYVMQWSDDSELIGDYLANMFTSTRQVARLEVDQRVSSFLKGTSGLDYASLKLIGSGEQRYLPDNSSNEYGLFTLQQITLKPVALDLGYRHDLVERRARRTPGYTPSRGLAGGKLSDRNFHLNQYSAGLQLNLKSIAFIRAAYLHAERAPDVNELYSGNNHFAIMLEENGDDKLKKETAKTGELSTGINLKGIHLQFSYYQRRFQNYMYLAHTGISRSGGFLVKEWRQADTKLTGWEAEIGYNRALGSKAKLEIASYVDLVQNINVSDDRMRDWAEGDYMPNMPTSRFGFSGGIQVKNLALNIGLDRYLQQRYLGKNINPEPPMPAYTLLNARLAYESSIRGFRVEYFTEGHNLLNTEARPQNSFLKYLAPLPGINIALGIKASIN</sequence>
<evidence type="ECO:0000313" key="12">
    <source>
        <dbReference type="Proteomes" id="UP000651668"/>
    </source>
</evidence>
<evidence type="ECO:0000256" key="5">
    <source>
        <dbReference type="ARBA" id="ARBA00023077"/>
    </source>
</evidence>
<evidence type="ECO:0000259" key="9">
    <source>
        <dbReference type="Pfam" id="PF00593"/>
    </source>
</evidence>
<dbReference type="InterPro" id="IPR012910">
    <property type="entry name" value="Plug_dom"/>
</dbReference>
<evidence type="ECO:0000256" key="4">
    <source>
        <dbReference type="ARBA" id="ARBA00022692"/>
    </source>
</evidence>
<dbReference type="InterPro" id="IPR037066">
    <property type="entry name" value="Plug_dom_sf"/>
</dbReference>
<keyword evidence="6 8" id="KW-0472">Membrane</keyword>
<keyword evidence="5 8" id="KW-0798">TonB box</keyword>
<dbReference type="Pfam" id="PF00593">
    <property type="entry name" value="TonB_dep_Rec_b-barrel"/>
    <property type="match status" value="1"/>
</dbReference>
<dbReference type="AlphaFoldDB" id="A0A916XDC6"/>
<proteinExistence type="inferred from homology"/>